<name>A0A011N423_9PROT</name>
<gene>
    <name evidence="1" type="ORF">AW10_03889</name>
</gene>
<reference evidence="1 2" key="1">
    <citation type="submission" date="2014-02" db="EMBL/GenBank/DDBJ databases">
        <title>Expanding our view of genomic diversity in Candidatus Accumulibacter clades.</title>
        <authorList>
            <person name="Skennerton C.T."/>
            <person name="Barr J.J."/>
            <person name="Slater F.R."/>
            <person name="Bond P.L."/>
            <person name="Tyson G.W."/>
        </authorList>
    </citation>
    <scope>NUCLEOTIDE SEQUENCE [LARGE SCALE GENOMIC DNA]</scope>
    <source>
        <strain evidence="2">BA-92</strain>
    </source>
</reference>
<proteinExistence type="predicted"/>
<dbReference type="EMBL" id="JEMX01000106">
    <property type="protein sequence ID" value="EXI77298.1"/>
    <property type="molecule type" value="Genomic_DNA"/>
</dbReference>
<protein>
    <submittedName>
        <fullName evidence="1">Uncharacterized protein</fullName>
    </submittedName>
</protein>
<accession>A0A011N423</accession>
<sequence>MRPWLQSMCGCRIDCQFNPRLPAREAVRRQRLRPIATGARYARRRLLCKACQFDQPQSQTSVPQFSPAKFVSRPVCHRPIPMKMGKGKQGVYQTKSVNYTRQNPSTIARGLWGGQVMLSELCITRWAVGGHRAKSGPAGWQPEPVRDLRDQAERPCRAFLLGGGREECAEPRRCCCKIPVFCMPAYLNSEIG</sequence>
<organism evidence="1 2">
    <name type="scientific">Candidatus Accumulibacter appositus</name>
    <dbReference type="NCBI Taxonomy" id="1454003"/>
    <lineage>
        <taxon>Bacteria</taxon>
        <taxon>Pseudomonadati</taxon>
        <taxon>Pseudomonadota</taxon>
        <taxon>Betaproteobacteria</taxon>
        <taxon>Candidatus Accumulibacter</taxon>
    </lineage>
</organism>
<comment type="caution">
    <text evidence="1">The sequence shown here is derived from an EMBL/GenBank/DDBJ whole genome shotgun (WGS) entry which is preliminary data.</text>
</comment>
<dbReference type="Proteomes" id="UP000021816">
    <property type="component" value="Unassembled WGS sequence"/>
</dbReference>
<dbReference type="AlphaFoldDB" id="A0A011N423"/>
<evidence type="ECO:0000313" key="2">
    <source>
        <dbReference type="Proteomes" id="UP000021816"/>
    </source>
</evidence>
<evidence type="ECO:0000313" key="1">
    <source>
        <dbReference type="EMBL" id="EXI77298.1"/>
    </source>
</evidence>